<keyword evidence="3" id="KW-1185">Reference proteome</keyword>
<dbReference type="Gene3D" id="3.30.420.10">
    <property type="entry name" value="Ribonuclease H-like superfamily/Ribonuclease H"/>
    <property type="match status" value="1"/>
</dbReference>
<organism evidence="2 3">
    <name type="scientific">Periplaneta americana</name>
    <name type="common">American cockroach</name>
    <name type="synonym">Blatta americana</name>
    <dbReference type="NCBI Taxonomy" id="6978"/>
    <lineage>
        <taxon>Eukaryota</taxon>
        <taxon>Metazoa</taxon>
        <taxon>Ecdysozoa</taxon>
        <taxon>Arthropoda</taxon>
        <taxon>Hexapoda</taxon>
        <taxon>Insecta</taxon>
        <taxon>Pterygota</taxon>
        <taxon>Neoptera</taxon>
        <taxon>Polyneoptera</taxon>
        <taxon>Dictyoptera</taxon>
        <taxon>Blattodea</taxon>
        <taxon>Blattoidea</taxon>
        <taxon>Blattidae</taxon>
        <taxon>Blattinae</taxon>
        <taxon>Periplaneta</taxon>
    </lineage>
</organism>
<proteinExistence type="predicted"/>
<accession>A0ABQ8T369</accession>
<comment type="caution">
    <text evidence="2">The sequence shown here is derived from an EMBL/GenBank/DDBJ whole genome shotgun (WGS) entry which is preliminary data.</text>
</comment>
<name>A0ABQ8T369_PERAM</name>
<evidence type="ECO:0000313" key="2">
    <source>
        <dbReference type="EMBL" id="KAJ4440908.1"/>
    </source>
</evidence>
<dbReference type="Pfam" id="PF13358">
    <property type="entry name" value="DDE_3"/>
    <property type="match status" value="1"/>
</dbReference>
<dbReference type="Proteomes" id="UP001148838">
    <property type="component" value="Unassembled WGS sequence"/>
</dbReference>
<gene>
    <name evidence="2" type="ORF">ANN_10756</name>
</gene>
<protein>
    <recommendedName>
        <fullName evidence="1">Tc1-like transposase DDE domain-containing protein</fullName>
    </recommendedName>
</protein>
<evidence type="ECO:0000259" key="1">
    <source>
        <dbReference type="Pfam" id="PF13358"/>
    </source>
</evidence>
<feature type="domain" description="Tc1-like transposase DDE" evidence="1">
    <location>
        <begin position="181"/>
        <end position="321"/>
    </location>
</feature>
<dbReference type="EMBL" id="JAJSOF020000015">
    <property type="protein sequence ID" value="KAJ4440908.1"/>
    <property type="molecule type" value="Genomic_DNA"/>
</dbReference>
<dbReference type="InterPro" id="IPR036397">
    <property type="entry name" value="RNaseH_sf"/>
</dbReference>
<reference evidence="2 3" key="1">
    <citation type="journal article" date="2022" name="Allergy">
        <title>Genome assembly and annotation of Periplaneta americana reveal a comprehensive cockroach allergen profile.</title>
        <authorList>
            <person name="Wang L."/>
            <person name="Xiong Q."/>
            <person name="Saelim N."/>
            <person name="Wang L."/>
            <person name="Nong W."/>
            <person name="Wan A.T."/>
            <person name="Shi M."/>
            <person name="Liu X."/>
            <person name="Cao Q."/>
            <person name="Hui J.H.L."/>
            <person name="Sookrung N."/>
            <person name="Leung T.F."/>
            <person name="Tungtrongchitr A."/>
            <person name="Tsui S.K.W."/>
        </authorList>
    </citation>
    <scope>NUCLEOTIDE SEQUENCE [LARGE SCALE GENOMIC DNA]</scope>
    <source>
        <tissue evidence="2">Whole body-01</tissue>
    </source>
</reference>
<sequence length="377" mass="44411">MDANVALVRSLHGRSCNEIETLAQVLGSCQHGELLRNSRHHNIRKVIEQGLRERFFEVHEEVHCVASEGGGIRRVNIVALDKTNNRAFILDPTVRFEMSQTQPSEVNKEKQQIYEPTIPYFREKYQMEGHVTNCFSASRTILRAYYIMAQSRTSLPVNWFLFCLPYDVVYYVWIDFDWRNVIFFDEVIVSNSTALVYCMNGHQYDERFVRRTINKSGCVRVESWGWMSYDGAGLLERIHERFTAEGYEHILANIMIPSARKRYPEGRLFFQQNNHPIHTANRIQIWFTRKRDVDPVDWPPNSPDMNPIQNLWAAVKRILRSNWAEQPPFRTPEELWDRVLDAWEEMAKNLDLIHNLVDSMPRRMRAVVDAGGLWTRY</sequence>
<evidence type="ECO:0000313" key="3">
    <source>
        <dbReference type="Proteomes" id="UP001148838"/>
    </source>
</evidence>
<dbReference type="InterPro" id="IPR038717">
    <property type="entry name" value="Tc1-like_DDE_dom"/>
</dbReference>